<dbReference type="EMBL" id="JAUSTT010000027">
    <property type="protein sequence ID" value="MDQ0177811.1"/>
    <property type="molecule type" value="Genomic_DNA"/>
</dbReference>
<gene>
    <name evidence="2" type="ORF">J2S08_003692</name>
</gene>
<dbReference type="NCBIfam" id="TIGR02122">
    <property type="entry name" value="TRAP_TAXI"/>
    <property type="match status" value="1"/>
</dbReference>
<dbReference type="PANTHER" id="PTHR42941:SF1">
    <property type="entry name" value="SLL1037 PROTEIN"/>
    <property type="match status" value="1"/>
</dbReference>
<dbReference type="InterPro" id="IPR011852">
    <property type="entry name" value="TRAP_TAXI"/>
</dbReference>
<reference evidence="2 3" key="1">
    <citation type="submission" date="2023-07" db="EMBL/GenBank/DDBJ databases">
        <title>Genomic Encyclopedia of Type Strains, Phase IV (KMG-IV): sequencing the most valuable type-strain genomes for metagenomic binning, comparative biology and taxonomic classification.</title>
        <authorList>
            <person name="Goeker M."/>
        </authorList>
    </citation>
    <scope>NUCLEOTIDE SEQUENCE [LARGE SCALE GENOMIC DNA]</scope>
    <source>
        <strain evidence="2 3">DSM 23837</strain>
    </source>
</reference>
<evidence type="ECO:0000256" key="1">
    <source>
        <dbReference type="SAM" id="SignalP"/>
    </source>
</evidence>
<keyword evidence="2" id="KW-0675">Receptor</keyword>
<sequence length="337" mass="37236">MKKIYYCIILMIALLFISACNKNASGEKKKTQFLTIATASTGGTYYPIGVGMGNLWSEKLYSEGIKASGQSSAGSIENIDLIKNDEAQLAILQGLIGVQAYTGKESFKGEPYLELRAISMLWPNVEHFVLMDEKIKSGTISDMKGTSFSVGPQASGTEQSTLVMMEGIDLTKDNIKSEYLGYDDTISAMRDGRLDGGSLGAGVPVSAITDMYASGVKASILEVTDEQLNKINEIYHTWYEFIIPKGTYPKQEEDIKTIAQPNFLAASKKLDEHTVYLLTKTLYENLDFMYESHHSAKNMKLETALDGLPVPLHIGAYKYFKEVGLEIRDELIPPEAR</sequence>
<evidence type="ECO:0000313" key="3">
    <source>
        <dbReference type="Proteomes" id="UP001223586"/>
    </source>
</evidence>
<feature type="chain" id="PRO_5045370473" evidence="1">
    <location>
        <begin position="25"/>
        <end position="337"/>
    </location>
</feature>
<accession>A0ABT9WXA3</accession>
<dbReference type="Proteomes" id="UP001223586">
    <property type="component" value="Unassembled WGS sequence"/>
</dbReference>
<evidence type="ECO:0000313" key="2">
    <source>
        <dbReference type="EMBL" id="MDQ0177811.1"/>
    </source>
</evidence>
<feature type="signal peptide" evidence="1">
    <location>
        <begin position="1"/>
        <end position="24"/>
    </location>
</feature>
<comment type="caution">
    <text evidence="2">The sequence shown here is derived from an EMBL/GenBank/DDBJ whole genome shotgun (WGS) entry which is preliminary data.</text>
</comment>
<dbReference type="PROSITE" id="PS51257">
    <property type="entry name" value="PROKAR_LIPOPROTEIN"/>
    <property type="match status" value="1"/>
</dbReference>
<dbReference type="Pfam" id="PF16868">
    <property type="entry name" value="NMT1_3"/>
    <property type="match status" value="1"/>
</dbReference>
<protein>
    <submittedName>
        <fullName evidence="2">TRAP transporter TAXI family solute receptor</fullName>
    </submittedName>
</protein>
<dbReference type="Gene3D" id="3.40.190.10">
    <property type="entry name" value="Periplasmic binding protein-like II"/>
    <property type="match status" value="2"/>
</dbReference>
<keyword evidence="1" id="KW-0732">Signal</keyword>
<proteinExistence type="predicted"/>
<dbReference type="CDD" id="cd13520">
    <property type="entry name" value="PBP2_TAXI_TRAP"/>
    <property type="match status" value="1"/>
</dbReference>
<keyword evidence="3" id="KW-1185">Reference proteome</keyword>
<dbReference type="RefSeq" id="WP_307232136.1">
    <property type="nucleotide sequence ID" value="NZ_JAUSTT010000027.1"/>
</dbReference>
<name>A0ABT9WXA3_9BACI</name>
<dbReference type="PANTHER" id="PTHR42941">
    <property type="entry name" value="SLL1037 PROTEIN"/>
    <property type="match status" value="1"/>
</dbReference>
<dbReference type="SUPFAM" id="SSF53850">
    <property type="entry name" value="Periplasmic binding protein-like II"/>
    <property type="match status" value="1"/>
</dbReference>
<organism evidence="2 3">
    <name type="scientific">Bacillus chungangensis</name>
    <dbReference type="NCBI Taxonomy" id="587633"/>
    <lineage>
        <taxon>Bacteria</taxon>
        <taxon>Bacillati</taxon>
        <taxon>Bacillota</taxon>
        <taxon>Bacilli</taxon>
        <taxon>Bacillales</taxon>
        <taxon>Bacillaceae</taxon>
        <taxon>Bacillus</taxon>
    </lineage>
</organism>